<accession>A0ACC0KBJ2</accession>
<dbReference type="EMBL" id="CM046129">
    <property type="protein sequence ID" value="KAI8433834.1"/>
    <property type="molecule type" value="Genomic_DNA"/>
</dbReference>
<protein>
    <submittedName>
        <fullName evidence="1">Uncharacterized protein</fullName>
    </submittedName>
</protein>
<evidence type="ECO:0000313" key="2">
    <source>
        <dbReference type="Proteomes" id="UP001064048"/>
    </source>
</evidence>
<reference evidence="1 2" key="1">
    <citation type="journal article" date="2022" name="Genome Biol. Evol.">
        <title>The Spruce Budworm Genome: Reconstructing the Evolutionary History of Antifreeze Proteins.</title>
        <authorList>
            <person name="Beliveau C."/>
            <person name="Gagne P."/>
            <person name="Picq S."/>
            <person name="Vernygora O."/>
            <person name="Keeling C.I."/>
            <person name="Pinkney K."/>
            <person name="Doucet D."/>
            <person name="Wen F."/>
            <person name="Johnston J.S."/>
            <person name="Maaroufi H."/>
            <person name="Boyle B."/>
            <person name="Laroche J."/>
            <person name="Dewar K."/>
            <person name="Juretic N."/>
            <person name="Blackburn G."/>
            <person name="Nisole A."/>
            <person name="Brunet B."/>
            <person name="Brandao M."/>
            <person name="Lumley L."/>
            <person name="Duan J."/>
            <person name="Quan G."/>
            <person name="Lucarotti C.J."/>
            <person name="Roe A.D."/>
            <person name="Sperling F.A.H."/>
            <person name="Levesque R.C."/>
            <person name="Cusson M."/>
        </authorList>
    </citation>
    <scope>NUCLEOTIDE SEQUENCE [LARGE SCALE GENOMIC DNA]</scope>
    <source>
        <strain evidence="1">Glfc:IPQL:Cfum</strain>
    </source>
</reference>
<evidence type="ECO:0000313" key="1">
    <source>
        <dbReference type="EMBL" id="KAI8433834.1"/>
    </source>
</evidence>
<dbReference type="Proteomes" id="UP001064048">
    <property type="component" value="Chromosome 29"/>
</dbReference>
<sequence>MRFLKDSFGSVLPIMILFHVHRAEKCDRLKIGNEFFKRQLIATIDGYATGIVVDPRTENIFFILHKRNYTKGIHVLKHGALGIKELPVADDLIGQCVAIDVPNNVIYVGTNQGLVTYDYPNSEISAERPIGDDDICMNLFSTRVSQES</sequence>
<organism evidence="1 2">
    <name type="scientific">Choristoneura fumiferana</name>
    <name type="common">Spruce budworm moth</name>
    <name type="synonym">Archips fumiferana</name>
    <dbReference type="NCBI Taxonomy" id="7141"/>
    <lineage>
        <taxon>Eukaryota</taxon>
        <taxon>Metazoa</taxon>
        <taxon>Ecdysozoa</taxon>
        <taxon>Arthropoda</taxon>
        <taxon>Hexapoda</taxon>
        <taxon>Insecta</taxon>
        <taxon>Pterygota</taxon>
        <taxon>Neoptera</taxon>
        <taxon>Endopterygota</taxon>
        <taxon>Lepidoptera</taxon>
        <taxon>Glossata</taxon>
        <taxon>Ditrysia</taxon>
        <taxon>Tortricoidea</taxon>
        <taxon>Tortricidae</taxon>
        <taxon>Tortricinae</taxon>
        <taxon>Choristoneura</taxon>
    </lineage>
</organism>
<gene>
    <name evidence="1" type="ORF">MSG28_015790</name>
</gene>
<name>A0ACC0KBJ2_CHOFU</name>
<comment type="caution">
    <text evidence="1">The sequence shown here is derived from an EMBL/GenBank/DDBJ whole genome shotgun (WGS) entry which is preliminary data.</text>
</comment>
<keyword evidence="2" id="KW-1185">Reference proteome</keyword>
<proteinExistence type="predicted"/>